<dbReference type="InterPro" id="IPR003615">
    <property type="entry name" value="HNH_nuc"/>
</dbReference>
<gene>
    <name evidence="3" type="ORF">B0H15DRAFT_1024898</name>
</gene>
<dbReference type="AlphaFoldDB" id="A0AAD6U1D4"/>
<protein>
    <recommendedName>
        <fullName evidence="2">HNH nuclease domain-containing protein</fullName>
    </recommendedName>
</protein>
<feature type="region of interest" description="Disordered" evidence="1">
    <location>
        <begin position="1"/>
        <end position="23"/>
    </location>
</feature>
<dbReference type="Proteomes" id="UP001222325">
    <property type="component" value="Unassembled WGS sequence"/>
</dbReference>
<evidence type="ECO:0000313" key="3">
    <source>
        <dbReference type="EMBL" id="KAJ7081403.1"/>
    </source>
</evidence>
<feature type="compositionally biased region" description="Gly residues" evidence="1">
    <location>
        <begin position="340"/>
        <end position="375"/>
    </location>
</feature>
<accession>A0AAD6U1D4</accession>
<evidence type="ECO:0000259" key="2">
    <source>
        <dbReference type="Pfam" id="PF13391"/>
    </source>
</evidence>
<evidence type="ECO:0000313" key="4">
    <source>
        <dbReference type="Proteomes" id="UP001222325"/>
    </source>
</evidence>
<organism evidence="3 4">
    <name type="scientific">Mycena belliarum</name>
    <dbReference type="NCBI Taxonomy" id="1033014"/>
    <lineage>
        <taxon>Eukaryota</taxon>
        <taxon>Fungi</taxon>
        <taxon>Dikarya</taxon>
        <taxon>Basidiomycota</taxon>
        <taxon>Agaricomycotina</taxon>
        <taxon>Agaricomycetes</taxon>
        <taxon>Agaricomycetidae</taxon>
        <taxon>Agaricales</taxon>
        <taxon>Marasmiineae</taxon>
        <taxon>Mycenaceae</taxon>
        <taxon>Mycena</taxon>
    </lineage>
</organism>
<evidence type="ECO:0000256" key="1">
    <source>
        <dbReference type="SAM" id="MobiDB-lite"/>
    </source>
</evidence>
<feature type="compositionally biased region" description="Polar residues" evidence="1">
    <location>
        <begin position="1"/>
        <end position="17"/>
    </location>
</feature>
<reference evidence="3" key="1">
    <citation type="submission" date="2023-03" db="EMBL/GenBank/DDBJ databases">
        <title>Massive genome expansion in bonnet fungi (Mycena s.s.) driven by repeated elements and novel gene families across ecological guilds.</title>
        <authorList>
            <consortium name="Lawrence Berkeley National Laboratory"/>
            <person name="Harder C.B."/>
            <person name="Miyauchi S."/>
            <person name="Viragh M."/>
            <person name="Kuo A."/>
            <person name="Thoen E."/>
            <person name="Andreopoulos B."/>
            <person name="Lu D."/>
            <person name="Skrede I."/>
            <person name="Drula E."/>
            <person name="Henrissat B."/>
            <person name="Morin E."/>
            <person name="Kohler A."/>
            <person name="Barry K."/>
            <person name="LaButti K."/>
            <person name="Morin E."/>
            <person name="Salamov A."/>
            <person name="Lipzen A."/>
            <person name="Mereny Z."/>
            <person name="Hegedus B."/>
            <person name="Baldrian P."/>
            <person name="Stursova M."/>
            <person name="Weitz H."/>
            <person name="Taylor A."/>
            <person name="Grigoriev I.V."/>
            <person name="Nagy L.G."/>
            <person name="Martin F."/>
            <person name="Kauserud H."/>
        </authorList>
    </citation>
    <scope>NUCLEOTIDE SEQUENCE</scope>
    <source>
        <strain evidence="3">CBHHK173m</strain>
    </source>
</reference>
<name>A0AAD6U1D4_9AGAR</name>
<feature type="domain" description="HNH nuclease" evidence="2">
    <location>
        <begin position="191"/>
        <end position="255"/>
    </location>
</feature>
<feature type="region of interest" description="Disordered" evidence="1">
    <location>
        <begin position="325"/>
        <end position="394"/>
    </location>
</feature>
<comment type="caution">
    <text evidence="3">The sequence shown here is derived from an EMBL/GenBank/DDBJ whole genome shotgun (WGS) entry which is preliminary data.</text>
</comment>
<sequence>MNLSSGELPQGTAQVCDTPSPRPATQWAPLRLRPVLAVPDTVPTRDFVIYHHGYTPRRLVLNLSSSPADPDGNLDDDSNYVLPLALVLQACKFLANNEPGNLYLSSNQPLQSESDQRQVSGETIMPGEYMYRLDNTEYDFCYPLCGKFSHWKPGDVPESWLFDGRRTNVNDLLDVNKSAASSVVKATDEFCVITRSSARLDSAHLVPTSETQWFATHAFSVQAGDAKNPSVDTTNNRIALRADINGRGLDSGDFCFYPYGGKWMVVWMGPGSRQLAREHNLREVELPLRIRAAYLFARFAWNIFHLAAPYLKQQPDLDFVASEEGDGNLREEKDEDGDEGGIGRGTGRRGGGAPRGDGGGRGHGGGRGGGGGGGNAPAPTSAEPQRPEKRQRHALAHLAGQAAKKIRTDAVPSHDLDLALLNPKCLQVMKRIDHRVQAGEVPYDQNSDWYPGFSRVAEVAYDYRLSHPAATDPGGARIAFISEREEE</sequence>
<keyword evidence="4" id="KW-1185">Reference proteome</keyword>
<dbReference type="EMBL" id="JARJCN010000050">
    <property type="protein sequence ID" value="KAJ7081403.1"/>
    <property type="molecule type" value="Genomic_DNA"/>
</dbReference>
<dbReference type="Pfam" id="PF13391">
    <property type="entry name" value="HNH_2"/>
    <property type="match status" value="1"/>
</dbReference>
<proteinExistence type="predicted"/>